<keyword evidence="3 6" id="KW-0808">Transferase</keyword>
<keyword evidence="4 5" id="KW-0949">S-adenosyl-L-methionine</keyword>
<dbReference type="GO" id="GO:0040031">
    <property type="term" value="P:snRNA modification"/>
    <property type="evidence" value="ECO:0007669"/>
    <property type="project" value="TreeGrafter"/>
</dbReference>
<feature type="compositionally biased region" description="Basic and acidic residues" evidence="7">
    <location>
        <begin position="227"/>
        <end position="243"/>
    </location>
</feature>
<evidence type="ECO:0000256" key="7">
    <source>
        <dbReference type="SAM" id="MobiDB-lite"/>
    </source>
</evidence>
<dbReference type="RefSeq" id="XP_030764154.1">
    <property type="nucleotide sequence ID" value="XM_030908294.1"/>
</dbReference>
<evidence type="ECO:0000313" key="11">
    <source>
        <dbReference type="RefSeq" id="XP_030764156.1"/>
    </source>
</evidence>
<dbReference type="RefSeq" id="XP_030764156.1">
    <property type="nucleotide sequence ID" value="XM_030908296.1"/>
</dbReference>
<keyword evidence="9" id="KW-1185">Reference proteome</keyword>
<dbReference type="KEGG" id="soy:115888544"/>
<dbReference type="PANTHER" id="PTHR12315">
    <property type="entry name" value="BICOID-INTERACTING PROTEIN RELATED"/>
    <property type="match status" value="1"/>
</dbReference>
<feature type="region of interest" description="Disordered" evidence="7">
    <location>
        <begin position="156"/>
        <end position="187"/>
    </location>
</feature>
<feature type="compositionally biased region" description="Polar residues" evidence="7">
    <location>
        <begin position="22"/>
        <end position="37"/>
    </location>
</feature>
<feature type="compositionally biased region" description="Basic and acidic residues" evidence="7">
    <location>
        <begin position="206"/>
        <end position="216"/>
    </location>
</feature>
<feature type="compositionally biased region" description="Polar residues" evidence="7">
    <location>
        <begin position="705"/>
        <end position="720"/>
    </location>
</feature>
<evidence type="ECO:0000259" key="8">
    <source>
        <dbReference type="PROSITE" id="PS51515"/>
    </source>
</evidence>
<evidence type="ECO:0000313" key="9">
    <source>
        <dbReference type="Proteomes" id="UP000504635"/>
    </source>
</evidence>
<accession>A0A6J2YLV6</accession>
<feature type="compositionally biased region" description="Basic residues" evidence="7">
    <location>
        <begin position="38"/>
        <end position="54"/>
    </location>
</feature>
<dbReference type="GO" id="GO:0017069">
    <property type="term" value="F:snRNA binding"/>
    <property type="evidence" value="ECO:0007669"/>
    <property type="project" value="TreeGrafter"/>
</dbReference>
<feature type="region of interest" description="Disordered" evidence="7">
    <location>
        <begin position="680"/>
        <end position="737"/>
    </location>
</feature>
<dbReference type="PANTHER" id="PTHR12315:SF0">
    <property type="entry name" value="7SK SNRNA METHYLPHOSPHATE CAPPING ENZYME"/>
    <property type="match status" value="1"/>
</dbReference>
<dbReference type="Gene3D" id="3.40.50.150">
    <property type="entry name" value="Vaccinia Virus protein VP39"/>
    <property type="match status" value="1"/>
</dbReference>
<dbReference type="GeneID" id="115888544"/>
<dbReference type="InterPro" id="IPR039772">
    <property type="entry name" value="Bin3-like"/>
</dbReference>
<feature type="compositionally biased region" description="Polar residues" evidence="7">
    <location>
        <begin position="174"/>
        <end position="187"/>
    </location>
</feature>
<dbReference type="InterPro" id="IPR010675">
    <property type="entry name" value="Bin3_C"/>
</dbReference>
<dbReference type="Pfam" id="PF06859">
    <property type="entry name" value="Bin3"/>
    <property type="match status" value="1"/>
</dbReference>
<evidence type="ECO:0000256" key="1">
    <source>
        <dbReference type="ARBA" id="ARBA00008361"/>
    </source>
</evidence>
<evidence type="ECO:0000256" key="3">
    <source>
        <dbReference type="ARBA" id="ARBA00022679"/>
    </source>
</evidence>
<dbReference type="AlphaFoldDB" id="A0A6J2YLV6"/>
<gene>
    <name evidence="10 11" type="primary">LOC115888544</name>
</gene>
<dbReference type="Proteomes" id="UP000504635">
    <property type="component" value="Unplaced"/>
</dbReference>
<evidence type="ECO:0000256" key="2">
    <source>
        <dbReference type="ARBA" id="ARBA00022603"/>
    </source>
</evidence>
<comment type="similarity">
    <text evidence="1 6">Belongs to the methyltransferase superfamily.</text>
</comment>
<dbReference type="GO" id="GO:0008171">
    <property type="term" value="F:O-methyltransferase activity"/>
    <property type="evidence" value="ECO:0007669"/>
    <property type="project" value="UniProtKB-UniRule"/>
</dbReference>
<dbReference type="GO" id="GO:0032259">
    <property type="term" value="P:methylation"/>
    <property type="evidence" value="ECO:0007669"/>
    <property type="project" value="UniProtKB-KW"/>
</dbReference>
<dbReference type="PROSITE" id="PS51515">
    <property type="entry name" value="BIN3_SAM"/>
    <property type="match status" value="1"/>
</dbReference>
<dbReference type="EC" id="2.1.1.-" evidence="6"/>
<evidence type="ECO:0000256" key="4">
    <source>
        <dbReference type="ARBA" id="ARBA00022691"/>
    </source>
</evidence>
<dbReference type="GO" id="GO:0008173">
    <property type="term" value="F:RNA methyltransferase activity"/>
    <property type="evidence" value="ECO:0007669"/>
    <property type="project" value="UniProtKB-UniRule"/>
</dbReference>
<organism evidence="9 10">
    <name type="scientific">Sitophilus oryzae</name>
    <name type="common">Rice weevil</name>
    <name type="synonym">Curculio oryzae</name>
    <dbReference type="NCBI Taxonomy" id="7048"/>
    <lineage>
        <taxon>Eukaryota</taxon>
        <taxon>Metazoa</taxon>
        <taxon>Ecdysozoa</taxon>
        <taxon>Arthropoda</taxon>
        <taxon>Hexapoda</taxon>
        <taxon>Insecta</taxon>
        <taxon>Pterygota</taxon>
        <taxon>Neoptera</taxon>
        <taxon>Endopterygota</taxon>
        <taxon>Coleoptera</taxon>
        <taxon>Polyphaga</taxon>
        <taxon>Cucujiformia</taxon>
        <taxon>Curculionidae</taxon>
        <taxon>Dryophthorinae</taxon>
        <taxon>Sitophilus</taxon>
    </lineage>
</organism>
<dbReference type="CDD" id="cd02440">
    <property type="entry name" value="AdoMet_MTases"/>
    <property type="match status" value="1"/>
</dbReference>
<dbReference type="OrthoDB" id="10017101at2759"/>
<proteinExistence type="inferred from homology"/>
<evidence type="ECO:0000256" key="6">
    <source>
        <dbReference type="RuleBase" id="RU367087"/>
    </source>
</evidence>
<keyword evidence="2 6" id="KW-0489">Methyltransferase</keyword>
<feature type="domain" description="Bin3-type SAM" evidence="8">
    <location>
        <begin position="320"/>
        <end position="574"/>
    </location>
</feature>
<sequence>MSSAKVLNPPNPPAAKPEPKPTQNHTVTSRNYGSKQQNNKRRNKHDRGARKRSKSFSGCGILLNPKPVLPTKFLLGGNINDPLNLNSLQDEDINRAMNAVTPKSSPVPTPPRRKMPIEVMIPPNTHDPLHLMDCDNDEEYEEHLCSPVKKGRKKRVKKRRTVSSSAEGCDADITGNSEAKTPEATTDSAKIPEVPILGIAENVTVETKDEKEEPPKSKVCKNLSIDLSKEKKEKPKRRSEEGNPNHASKKFKSFMDKIVSPVVPQPGAWLKRSNSVKISRPRPNKTTDEKMPMFKEKNKRFQYGNYNRYYGYRNPNNETDHRLRVFSHHPYLFEGKDILDIGCNIGHITLSVARDFRAKTVTGIDIDPKLISIARKNIKHYVKTENSPARLERTSNGSKLTSTDVLSSSEFFPISLPILYGPIDIPGFNETQKGRGFPYNVTFKQCNYVPEDENLLALEQPQFDVILCLSITKWIHMNWGDNGLKLTFRRMYEQLRPGGRLILEPQHWASYKNKKNLTETIYRNYQAIEFFPDKFTEYLLSPAVGFAKSEILGYPQHKSSGFRRPIQVFTKSTMFPSERIEATPGNPVYSDSAYPKTMHTGKYESQPADCVEHVYTKLLHPTPRYCESAEDNLEINESIAKSLESEEKMNQSNGHEDVDHFYNQESSDIDNNEKTVMDCSDRLSSEATPDNTNDSTSLDKDKNSQVRSISAQKNVSSSPTLKVLRTPDRQNLIVDNT</sequence>
<protein>
    <recommendedName>
        <fullName evidence="6">RNA methyltransferase</fullName>
        <ecNumber evidence="6">2.1.1.-</ecNumber>
    </recommendedName>
</protein>
<dbReference type="SUPFAM" id="SSF53335">
    <property type="entry name" value="S-adenosyl-L-methionine-dependent methyltransferases"/>
    <property type="match status" value="1"/>
</dbReference>
<reference evidence="10 11" key="1">
    <citation type="submission" date="2025-04" db="UniProtKB">
        <authorList>
            <consortium name="RefSeq"/>
        </authorList>
    </citation>
    <scope>IDENTIFICATION</scope>
    <source>
        <tissue evidence="10 11">Gonads</tissue>
    </source>
</reference>
<feature type="region of interest" description="Disordered" evidence="7">
    <location>
        <begin position="205"/>
        <end position="250"/>
    </location>
</feature>
<evidence type="ECO:0000313" key="10">
    <source>
        <dbReference type="RefSeq" id="XP_030764154.1"/>
    </source>
</evidence>
<dbReference type="InterPro" id="IPR029063">
    <property type="entry name" value="SAM-dependent_MTases_sf"/>
</dbReference>
<dbReference type="InterPro" id="IPR013217">
    <property type="entry name" value="Methyltransf_12"/>
</dbReference>
<evidence type="ECO:0000256" key="5">
    <source>
        <dbReference type="PROSITE-ProRule" id="PRU00848"/>
    </source>
</evidence>
<feature type="compositionally biased region" description="Polar residues" evidence="7">
    <location>
        <begin position="685"/>
        <end position="696"/>
    </location>
</feature>
<dbReference type="Pfam" id="PF08242">
    <property type="entry name" value="Methyltransf_12"/>
    <property type="match status" value="1"/>
</dbReference>
<feature type="region of interest" description="Disordered" evidence="7">
    <location>
        <begin position="1"/>
        <end position="62"/>
    </location>
</feature>
<name>A0A6J2YLV6_SITOR</name>
<dbReference type="InterPro" id="IPR024160">
    <property type="entry name" value="BIN3_SAM-bd_dom"/>
</dbReference>